<proteinExistence type="predicted"/>
<dbReference type="Proteomes" id="UP000316801">
    <property type="component" value="Unassembled WGS sequence"/>
</dbReference>
<evidence type="ECO:0000313" key="3">
    <source>
        <dbReference type="Proteomes" id="UP000316801"/>
    </source>
</evidence>
<keyword evidence="1" id="KW-1133">Transmembrane helix</keyword>
<feature type="transmembrane region" description="Helical" evidence="1">
    <location>
        <begin position="30"/>
        <end position="49"/>
    </location>
</feature>
<keyword evidence="1" id="KW-0812">Transmembrane</keyword>
<evidence type="ECO:0000313" key="2">
    <source>
        <dbReference type="EMBL" id="TRL43229.1"/>
    </source>
</evidence>
<dbReference type="EMBL" id="VJMG01000002">
    <property type="protein sequence ID" value="TRL43229.1"/>
    <property type="molecule type" value="Genomic_DNA"/>
</dbReference>
<feature type="transmembrane region" description="Helical" evidence="1">
    <location>
        <begin position="120"/>
        <end position="139"/>
    </location>
</feature>
<dbReference type="AlphaFoldDB" id="A0A549TIK5"/>
<sequence length="162" mass="17034">MKSLPAVLLLVAAVCEVALVAAVVMGQYQLALEIIACGSLFLWAVLAFFGKDLLAARRDSEHDRYMAHVAGRYARYGVRRAPMVRKRALSTPVSLPVVLATIAGASVTGAAAGFVMAGDVAMASAVCCAAALGALAVYCGQPRRSGEASAQRPSLRPLFRRR</sequence>
<comment type="caution">
    <text evidence="2">The sequence shown here is derived from an EMBL/GenBank/DDBJ whole genome shotgun (WGS) entry which is preliminary data.</text>
</comment>
<keyword evidence="1" id="KW-0472">Membrane</keyword>
<keyword evidence="3" id="KW-1185">Reference proteome</keyword>
<organism evidence="2 3">
    <name type="scientific">Rhizobium straminoryzae</name>
    <dbReference type="NCBI Taxonomy" id="1387186"/>
    <lineage>
        <taxon>Bacteria</taxon>
        <taxon>Pseudomonadati</taxon>
        <taxon>Pseudomonadota</taxon>
        <taxon>Alphaproteobacteria</taxon>
        <taxon>Hyphomicrobiales</taxon>
        <taxon>Rhizobiaceae</taxon>
        <taxon>Rhizobium/Agrobacterium group</taxon>
        <taxon>Rhizobium</taxon>
    </lineage>
</organism>
<accession>A0A549TIK5</accession>
<protein>
    <submittedName>
        <fullName evidence="2">Uncharacterized protein</fullName>
    </submittedName>
</protein>
<dbReference type="RefSeq" id="WP_142880363.1">
    <property type="nucleotide sequence ID" value="NZ_VJMG01000002.1"/>
</dbReference>
<gene>
    <name evidence="2" type="ORF">FNA46_00415</name>
</gene>
<evidence type="ECO:0000256" key="1">
    <source>
        <dbReference type="SAM" id="Phobius"/>
    </source>
</evidence>
<feature type="transmembrane region" description="Helical" evidence="1">
    <location>
        <begin position="93"/>
        <end position="114"/>
    </location>
</feature>
<name>A0A549TIK5_9HYPH</name>
<reference evidence="2 3" key="1">
    <citation type="submission" date="2019-07" db="EMBL/GenBank/DDBJ databases">
        <title>Ln-dependent methylotrophs.</title>
        <authorList>
            <person name="Tani A."/>
        </authorList>
    </citation>
    <scope>NUCLEOTIDE SEQUENCE [LARGE SCALE GENOMIC DNA]</scope>
    <source>
        <strain evidence="2 3">SM12</strain>
    </source>
</reference>